<dbReference type="PANTHER" id="PTHR47143">
    <property type="entry name" value="TRANSIENT RECEPTOR POTENTIAL CATION CHANNEL PROTEIN PAINLESS"/>
    <property type="match status" value="1"/>
</dbReference>
<dbReference type="InterPro" id="IPR036770">
    <property type="entry name" value="Ankyrin_rpt-contain_sf"/>
</dbReference>
<evidence type="ECO:0000313" key="14">
    <source>
        <dbReference type="Proteomes" id="UP000215902"/>
    </source>
</evidence>
<sequence>MANSPRWSTTRSEATSQGGRLGAASRFASVSNLVDREHLDTSQPLFSLMNRGDALPEELKTRSGWSLKTEPQLSQLMTAIIEDNYNRMHEFLTQLRDLSTRLSGFKIELHTRSGVKIACRNMFLGHIFCLCASPRVLQLLQTHDILSVSLFAKKVNLCIDFAPQSDLPEDSVFALEQRRFNWRSVPSYFMVTLRDSFDSFDWLVRHGFLRKLTDTDEEGRNLLHASIELESPFLLTNLLTKDCLGHATLQSLLRQQERTAQRLTPLMKACSVDTTAMLFVLLQSLPKPFLTGELDASGKSENLICAIISHVKDPAVASELVAFLLSRGATPDTAYFDKRSCLEVLIGSEHFSGHELCHLVQSLIRADAKVDLSVMINCLSCTFRTEQEILEIACELLTASGASVLSDPHQSEMKELGEESLDMEMNVVVQMLRNPQIPPATVRTLLKHFSRHVSISSIFPSVQQLSMALIQGVRWELKLSPVVDDANQRASLSPTSLGLVLESLSSFAASTSSDSIRRQRYKDSLFHWMIHFLFRETDFNESLLPKEKLSRLLPEYLDVIEAAQFDLNAVVDGKVSIFAAFEPSCPGWLSLSLLRKMPDSFRLNIRDKKCCNLAVVLMRTFNQRYKMLLVALKTLKGKGFNMKCQVMGRYTLLMAFVEICGAGLKEMEADGTLEEERVRQFMEVFNFLLSEGIDPGHSFTLKDVDDRDVSISALSLALSFGVSILVLDLMRRFPAVLMNVSSSTILESIQKFPELLEMLNSKTPCESHGHHHDSLDNAEHLAPPNGHGGGHSHGTRDNLAFENKAHENRHDPRDSVIQRYWHEYVQRHHIGLLKLAIDDDDALSILVLVYDYFLTCDIITQAVDVETAEDQPTEGVASKKKSKAAEKKKKPKLIVEAVRMEQGIFRQPDGEPDRMNSRLMRVMAGNATLKSHPMVTQYLERFYVGSFFVAVFMNLFHLAYLALLVGHLTWVTNNPRSEASYYSGFHLMRTPESYRVTGYFNCPYAKCPEIGFFVHHSADCRSFNSSCEVCNGRLLDSAHCLNGSEPRFNRCPVYDWDRGWFWITPAQYVLLAITAACILKEIYQAVTSTRQYFKGWFQNLIELTMYTLILLSCINVSECPWSSGFRENWQWNVSVVAAFLAWSMMFFYLSRFQVFSTYVMMFYTSVKTGMGVLISFLSFIMAFVQVFHMLLYNHYNFRNYWVSFFKVFDMMTGGLDYNDIFSAIYNRDDGKLDLKDQKLVYDDVLTRFVYFFFVVTMPIVLMNLFIGLIVGDVQQINADAEVKTWTNCVGFIDMTYSMMRWSTVCKRKLKKRRQLQQLAAAGSTMEQGDFEDEEKLEIRSVRLDSIGKHVVTATLLGLVSGRELSRRLLASEKRKLRIKALAKSLHNRLPFLYNSFDLNVQSGGTDQFDLDNVTESGDWHHHHHQHVCDGKDGQPLRRLAVPEDVKSDDPFLRQRRETIIFPNRLNRLRPSYAVDSEDSETDM</sequence>
<keyword evidence="7" id="KW-0406">Ion transport</keyword>
<evidence type="ECO:0000256" key="1">
    <source>
        <dbReference type="ARBA" id="ARBA00004141"/>
    </source>
</evidence>
<keyword evidence="4" id="KW-0677">Repeat</keyword>
<evidence type="ECO:0000256" key="3">
    <source>
        <dbReference type="ARBA" id="ARBA00022692"/>
    </source>
</evidence>
<evidence type="ECO:0000256" key="6">
    <source>
        <dbReference type="ARBA" id="ARBA00023043"/>
    </source>
</evidence>
<gene>
    <name evidence="13" type="ORF">BOX15_Mlig022588g1</name>
</gene>
<name>A0A267F098_9PLAT</name>
<dbReference type="InterPro" id="IPR005821">
    <property type="entry name" value="Ion_trans_dom"/>
</dbReference>
<feature type="region of interest" description="Disordered" evidence="10">
    <location>
        <begin position="1"/>
        <end position="21"/>
    </location>
</feature>
<keyword evidence="14" id="KW-1185">Reference proteome</keyword>
<dbReference type="Gene3D" id="1.25.40.20">
    <property type="entry name" value="Ankyrin repeat-containing domain"/>
    <property type="match status" value="1"/>
</dbReference>
<feature type="transmembrane region" description="Helical" evidence="11">
    <location>
        <begin position="942"/>
        <end position="965"/>
    </location>
</feature>
<reference evidence="13 14" key="1">
    <citation type="submission" date="2017-06" db="EMBL/GenBank/DDBJ databases">
        <title>A platform for efficient transgenesis in Macrostomum lignano, a flatworm model organism for stem cell research.</title>
        <authorList>
            <person name="Berezikov E."/>
        </authorList>
    </citation>
    <scope>NUCLEOTIDE SEQUENCE [LARGE SCALE GENOMIC DNA]</scope>
    <source>
        <strain evidence="13">DV1</strain>
        <tissue evidence="13">Whole organism</tissue>
    </source>
</reference>
<organism evidence="13 14">
    <name type="scientific">Macrostomum lignano</name>
    <dbReference type="NCBI Taxonomy" id="282301"/>
    <lineage>
        <taxon>Eukaryota</taxon>
        <taxon>Metazoa</taxon>
        <taxon>Spiralia</taxon>
        <taxon>Lophotrochozoa</taxon>
        <taxon>Platyhelminthes</taxon>
        <taxon>Rhabditophora</taxon>
        <taxon>Macrostomorpha</taxon>
        <taxon>Macrostomida</taxon>
        <taxon>Macrostomidae</taxon>
        <taxon>Macrostomum</taxon>
    </lineage>
</organism>
<protein>
    <recommendedName>
        <fullName evidence="12">Ion transport domain-containing protein</fullName>
    </recommendedName>
</protein>
<dbReference type="GO" id="GO:0005216">
    <property type="term" value="F:monoatomic ion channel activity"/>
    <property type="evidence" value="ECO:0007669"/>
    <property type="project" value="InterPro"/>
</dbReference>
<evidence type="ECO:0000256" key="4">
    <source>
        <dbReference type="ARBA" id="ARBA00022737"/>
    </source>
</evidence>
<keyword evidence="3 11" id="KW-0812">Transmembrane</keyword>
<dbReference type="EMBL" id="NIVC01001502">
    <property type="protein sequence ID" value="PAA67205.1"/>
    <property type="molecule type" value="Genomic_DNA"/>
</dbReference>
<keyword evidence="6" id="KW-0040">ANK repeat</keyword>
<evidence type="ECO:0000259" key="12">
    <source>
        <dbReference type="Pfam" id="PF00520"/>
    </source>
</evidence>
<evidence type="ECO:0000256" key="10">
    <source>
        <dbReference type="SAM" id="MobiDB-lite"/>
    </source>
</evidence>
<dbReference type="Proteomes" id="UP000215902">
    <property type="component" value="Unassembled WGS sequence"/>
</dbReference>
<comment type="subcellular location">
    <subcellularLocation>
        <location evidence="1">Membrane</location>
        <topology evidence="1">Multi-pass membrane protein</topology>
    </subcellularLocation>
</comment>
<evidence type="ECO:0000256" key="7">
    <source>
        <dbReference type="ARBA" id="ARBA00023065"/>
    </source>
</evidence>
<feature type="domain" description="Ion transport" evidence="12">
    <location>
        <begin position="1062"/>
        <end position="1280"/>
    </location>
</feature>
<accession>A0A267F098</accession>
<feature type="transmembrane region" description="Helical" evidence="11">
    <location>
        <begin position="1129"/>
        <end position="1149"/>
    </location>
</feature>
<dbReference type="Pfam" id="PF00520">
    <property type="entry name" value="Ion_trans"/>
    <property type="match status" value="1"/>
</dbReference>
<keyword evidence="2" id="KW-0813">Transport</keyword>
<feature type="transmembrane region" description="Helical" evidence="11">
    <location>
        <begin position="1248"/>
        <end position="1270"/>
    </location>
</feature>
<feature type="transmembrane region" description="Helical" evidence="11">
    <location>
        <begin position="1170"/>
        <end position="1191"/>
    </location>
</feature>
<evidence type="ECO:0000256" key="2">
    <source>
        <dbReference type="ARBA" id="ARBA00022448"/>
    </source>
</evidence>
<dbReference type="PANTHER" id="PTHR47143:SF3">
    <property type="entry name" value="PWWP DOMAIN-CONTAINING PROTEIN"/>
    <property type="match status" value="1"/>
</dbReference>
<evidence type="ECO:0000256" key="8">
    <source>
        <dbReference type="ARBA" id="ARBA00023136"/>
    </source>
</evidence>
<feature type="region of interest" description="Disordered" evidence="10">
    <location>
        <begin position="764"/>
        <end position="797"/>
    </location>
</feature>
<proteinExistence type="predicted"/>
<evidence type="ECO:0000256" key="11">
    <source>
        <dbReference type="SAM" id="Phobius"/>
    </source>
</evidence>
<dbReference type="OrthoDB" id="5987403at2759"/>
<dbReference type="InterPro" id="IPR052076">
    <property type="entry name" value="TRP_cation_channel"/>
</dbReference>
<evidence type="ECO:0000313" key="13">
    <source>
        <dbReference type="EMBL" id="PAA67205.1"/>
    </source>
</evidence>
<evidence type="ECO:0000256" key="9">
    <source>
        <dbReference type="ARBA" id="ARBA00023303"/>
    </source>
</evidence>
<comment type="caution">
    <text evidence="13">The sequence shown here is derived from an EMBL/GenBank/DDBJ whole genome shotgun (WGS) entry which is preliminary data.</text>
</comment>
<keyword evidence="9" id="KW-0407">Ion channel</keyword>
<dbReference type="STRING" id="282301.A0A267F098"/>
<evidence type="ECO:0000256" key="5">
    <source>
        <dbReference type="ARBA" id="ARBA00022989"/>
    </source>
</evidence>
<dbReference type="SUPFAM" id="SSF48403">
    <property type="entry name" value="Ankyrin repeat"/>
    <property type="match status" value="1"/>
</dbReference>
<dbReference type="GO" id="GO:1902495">
    <property type="term" value="C:transmembrane transporter complex"/>
    <property type="evidence" value="ECO:0007669"/>
    <property type="project" value="TreeGrafter"/>
</dbReference>
<feature type="compositionally biased region" description="Basic and acidic residues" evidence="10">
    <location>
        <begin position="765"/>
        <end position="779"/>
    </location>
</feature>
<keyword evidence="5 11" id="KW-1133">Transmembrane helix</keyword>
<keyword evidence="8 11" id="KW-0472">Membrane</keyword>
<feature type="compositionally biased region" description="Polar residues" evidence="10">
    <location>
        <begin position="1"/>
        <end position="18"/>
    </location>
</feature>